<dbReference type="Gene3D" id="1.50.10.100">
    <property type="entry name" value="Chondroitin AC/alginate lyase"/>
    <property type="match status" value="1"/>
</dbReference>
<sequence>MITVSHITLRGVESIMRTRQSHHRSPSIRSAARPAAWTALLGLLLGLLVPQPAAADGGNLVANSSFESFDGDGPTDWGTWNPAGEASFTQVEGRDGSAAAQIRTETTGSRGFLVQGITFPEGTEHLELSFWQEKSEMEGTGRAALRVTFAGHDAQFFGEDAAPSWRQIRTVLEVPEGATELRIEPMVDFLAGEMRVDDVFIGVSDGAVRHVVNGGFEQFEGDLPDDWTSWNPAGSGSITRVEGRTGDHAARITTDTTGSRLALVQDVELPAGGGPYELTFHSDIPEISGSGRAGIRADVVDGSGGSTFLGRSTPTDGWERTSGIISVPEDATTVRLHVFNDSVQAVMDVDDITLTAADSDATLHTSVTGTGDVGLNWSAPDDAEVAEFVVHRAEGAEEPATDGEDRLRRTDGAVTQAADPAWTAGVEYTYVITGHDADGEVVWQSSSATTTAPSRDATAAAYVSSASTEDGVHLGWRAPADSSLPLSVVGAEAPLTQESAASAQALAQDLEAFGGTGADGAAHVGLVDAEGVLLATAETASLEHPRIGLDDEVLAKIDRIIAEPGTPQEHWEMIRARVDAGMEDFGSSADRYAREAAFVYQVTQDESYADRAFDGFVAAAEATPFGEEQELNTANPVSQLALTYDWAYPAWDEEQRAHALAYFERTSAFFEFVEHPNLTLPDKASNWVGVVFGAELAQHLAVRGDGDYGHRAERIGQVLDQLTKHLESAHTDEGWFQEGLEYLDYTNMISTPGILGSFDAGIDALRDQWHRPDTTDLLIRSISFQESPNARLQWGVANGDGAISFPLYLQRAEEGELGTLVEMFERTQGHRAEEAWYSPAFGIQALIDWPEELAAEDAYDPDLVLPAILDEEAGAATFRNRVVDENDVLVQLNNRNHNHLGWSGFDTFGISLISHDTVWASQPGRDQQNADGYSRVLVDGDPTQTVGEGVTLDQEAYAGQGGGRVLFDGAGNLEVETATREAVVDMTSRGQVDTILAIHDVLGDGQEREWTWQLAPQDGVSIETEVSGEDQLFTVKNGQNWLRGWVVGGAEAEITTDDGVLAVAQAGQEAEFKIILAVGSGEAPVKAQINGDRVRLCGKLFDFSDLSSYSPCANGSDTCGEDG</sequence>
<dbReference type="Gene3D" id="2.60.40.10">
    <property type="entry name" value="Immunoglobulins"/>
    <property type="match status" value="1"/>
</dbReference>
<dbReference type="SUPFAM" id="SSF48230">
    <property type="entry name" value="Chondroitin AC/alginate lyase"/>
    <property type="match status" value="1"/>
</dbReference>
<evidence type="ECO:0000313" key="2">
    <source>
        <dbReference type="Proteomes" id="UP001500236"/>
    </source>
</evidence>
<accession>A0ABP6M2P1</accession>
<keyword evidence="2" id="KW-1185">Reference proteome</keyword>
<organism evidence="1 2">
    <name type="scientific">Nesterenkonia aethiopica</name>
    <dbReference type="NCBI Taxonomy" id="269144"/>
    <lineage>
        <taxon>Bacteria</taxon>
        <taxon>Bacillati</taxon>
        <taxon>Actinomycetota</taxon>
        <taxon>Actinomycetes</taxon>
        <taxon>Micrococcales</taxon>
        <taxon>Micrococcaceae</taxon>
        <taxon>Nesterenkonia</taxon>
    </lineage>
</organism>
<dbReference type="Proteomes" id="UP001500236">
    <property type="component" value="Unassembled WGS sequence"/>
</dbReference>
<protein>
    <recommendedName>
        <fullName evidence="3">CBM-cenC domain-containing protein</fullName>
    </recommendedName>
</protein>
<dbReference type="InterPro" id="IPR013783">
    <property type="entry name" value="Ig-like_fold"/>
</dbReference>
<gene>
    <name evidence="1" type="ORF">GCM10010529_22980</name>
</gene>
<comment type="caution">
    <text evidence="1">The sequence shown here is derived from an EMBL/GenBank/DDBJ whole genome shotgun (WGS) entry which is preliminary data.</text>
</comment>
<evidence type="ECO:0008006" key="3">
    <source>
        <dbReference type="Google" id="ProtNLM"/>
    </source>
</evidence>
<reference evidence="2" key="1">
    <citation type="journal article" date="2019" name="Int. J. Syst. Evol. Microbiol.">
        <title>The Global Catalogue of Microorganisms (GCM) 10K type strain sequencing project: providing services to taxonomists for standard genome sequencing and annotation.</title>
        <authorList>
            <consortium name="The Broad Institute Genomics Platform"/>
            <consortium name="The Broad Institute Genome Sequencing Center for Infectious Disease"/>
            <person name="Wu L."/>
            <person name="Ma J."/>
        </authorList>
    </citation>
    <scope>NUCLEOTIDE SEQUENCE [LARGE SCALE GENOMIC DNA]</scope>
    <source>
        <strain evidence="2">JCM 14309</strain>
    </source>
</reference>
<proteinExistence type="predicted"/>
<dbReference type="EMBL" id="BAAAVT010000014">
    <property type="protein sequence ID" value="GAA3069939.1"/>
    <property type="molecule type" value="Genomic_DNA"/>
</dbReference>
<name>A0ABP6M2P1_9MICC</name>
<dbReference type="Gene3D" id="2.60.120.260">
    <property type="entry name" value="Galactose-binding domain-like"/>
    <property type="match status" value="2"/>
</dbReference>
<dbReference type="InterPro" id="IPR008929">
    <property type="entry name" value="Chondroitin_lyas"/>
</dbReference>
<evidence type="ECO:0000313" key="1">
    <source>
        <dbReference type="EMBL" id="GAA3069939.1"/>
    </source>
</evidence>